<dbReference type="InterPro" id="IPR006303">
    <property type="entry name" value="FliR"/>
</dbReference>
<keyword evidence="11" id="KW-0282">Flagellum</keyword>
<accession>A0A6N6VH93</accession>
<feature type="transmembrane region" description="Helical" evidence="10">
    <location>
        <begin position="213"/>
        <end position="241"/>
    </location>
</feature>
<dbReference type="RefSeq" id="WP_152216970.1">
    <property type="nucleotide sequence ID" value="NZ_JBAQYD010000292.1"/>
</dbReference>
<evidence type="ECO:0000256" key="9">
    <source>
        <dbReference type="NCBIfam" id="TIGR01400"/>
    </source>
</evidence>
<sequence length="253" mass="27127">MIDIDFLPQTGFVFMLVFSRLGTMIMLMPALGEASIPPRVRLIFALLITGVMMPLVSGSFGTIPQTVPGLAIAVIFEVAIGLFVGLSARIVMSALQVAGNIIAMQMGLSFAQTVDPTQGTQGVIVSTFFSMVAVTLIFATNLDHLLIAAMRDSYDLFKPGQALPVGDFSQMAVKAVSGAFKLGVQLSAPLVVFGLVFYVGIGILSRLMPQIQIFFITVPANIGFGFALLFLILGAMMSWFLQGFEQSMTVFVH</sequence>
<name>A0A6N6VH93_9HYPH</name>
<evidence type="ECO:0000256" key="1">
    <source>
        <dbReference type="ARBA" id="ARBA00002578"/>
    </source>
</evidence>
<dbReference type="GO" id="GO:0009425">
    <property type="term" value="C:bacterial-type flagellum basal body"/>
    <property type="evidence" value="ECO:0007669"/>
    <property type="project" value="UniProtKB-SubCell"/>
</dbReference>
<evidence type="ECO:0000256" key="6">
    <source>
        <dbReference type="ARBA" id="ARBA00022989"/>
    </source>
</evidence>
<feature type="transmembrane region" description="Helical" evidence="10">
    <location>
        <begin position="43"/>
        <end position="63"/>
    </location>
</feature>
<organism evidence="11 12">
    <name type="scientific">Parvibaculum sedimenti</name>
    <dbReference type="NCBI Taxonomy" id="2608632"/>
    <lineage>
        <taxon>Bacteria</taxon>
        <taxon>Pseudomonadati</taxon>
        <taxon>Pseudomonadota</taxon>
        <taxon>Alphaproteobacteria</taxon>
        <taxon>Hyphomicrobiales</taxon>
        <taxon>Parvibaculaceae</taxon>
        <taxon>Parvibaculum</taxon>
    </lineage>
</organism>
<reference evidence="11 12" key="1">
    <citation type="submission" date="2019-09" db="EMBL/GenBank/DDBJ databases">
        <title>Parvibaculum sedimenti sp. nov., isolated from sediment.</title>
        <authorList>
            <person name="Wang Y."/>
        </authorList>
    </citation>
    <scope>NUCLEOTIDE SEQUENCE [LARGE SCALE GENOMIC DNA]</scope>
    <source>
        <strain evidence="11 12">HXT-9</strain>
    </source>
</reference>
<dbReference type="InterPro" id="IPR002010">
    <property type="entry name" value="T3SS_IM_R"/>
</dbReference>
<dbReference type="EMBL" id="WESC01000013">
    <property type="protein sequence ID" value="KAB7739087.1"/>
    <property type="molecule type" value="Genomic_DNA"/>
</dbReference>
<keyword evidence="6 10" id="KW-1133">Transmembrane helix</keyword>
<dbReference type="NCBIfam" id="TIGR01400">
    <property type="entry name" value="fliR"/>
    <property type="match status" value="1"/>
</dbReference>
<dbReference type="Proteomes" id="UP000468901">
    <property type="component" value="Unassembled WGS sequence"/>
</dbReference>
<dbReference type="GO" id="GO:0044780">
    <property type="term" value="P:bacterial-type flagellum assembly"/>
    <property type="evidence" value="ECO:0007669"/>
    <property type="project" value="UniProtKB-UniRule"/>
</dbReference>
<evidence type="ECO:0000256" key="3">
    <source>
        <dbReference type="ARBA" id="ARBA00021717"/>
    </source>
</evidence>
<evidence type="ECO:0000256" key="10">
    <source>
        <dbReference type="RuleBase" id="RU362071"/>
    </source>
</evidence>
<evidence type="ECO:0000256" key="8">
    <source>
        <dbReference type="ARBA" id="ARBA00023143"/>
    </source>
</evidence>
<comment type="subcellular location">
    <subcellularLocation>
        <location evidence="10">Cell membrane</location>
        <topology evidence="10">Multi-pass membrane protein</topology>
    </subcellularLocation>
    <subcellularLocation>
        <location evidence="10">Bacterial flagellum basal body</location>
    </subcellularLocation>
</comment>
<feature type="transmembrane region" description="Helical" evidence="10">
    <location>
        <begin position="12"/>
        <end position="31"/>
    </location>
</feature>
<protein>
    <recommendedName>
        <fullName evidence="3 9">Flagellar biosynthetic protein FliR</fullName>
    </recommendedName>
</protein>
<keyword evidence="7 10" id="KW-0472">Membrane</keyword>
<evidence type="ECO:0000313" key="11">
    <source>
        <dbReference type="EMBL" id="KAB7739087.1"/>
    </source>
</evidence>
<gene>
    <name evidence="11" type="primary">fliR</name>
    <name evidence="11" type="ORF">F2P47_13840</name>
</gene>
<feature type="transmembrane region" description="Helical" evidence="10">
    <location>
        <begin position="123"/>
        <end position="142"/>
    </location>
</feature>
<dbReference type="PANTHER" id="PTHR30065">
    <property type="entry name" value="FLAGELLAR BIOSYNTHETIC PROTEIN FLIR"/>
    <property type="match status" value="1"/>
</dbReference>
<feature type="transmembrane region" description="Helical" evidence="10">
    <location>
        <begin position="69"/>
        <end position="86"/>
    </location>
</feature>
<keyword evidence="11" id="KW-0969">Cilium</keyword>
<evidence type="ECO:0000256" key="4">
    <source>
        <dbReference type="ARBA" id="ARBA00022475"/>
    </source>
</evidence>
<feature type="transmembrane region" description="Helical" evidence="10">
    <location>
        <begin position="179"/>
        <end position="201"/>
    </location>
</feature>
<dbReference type="PANTHER" id="PTHR30065:SF8">
    <property type="entry name" value="FLAGELLAR BIOSYNTHETIC PROTEIN FLIR"/>
    <property type="match status" value="1"/>
</dbReference>
<dbReference type="GO" id="GO:0005886">
    <property type="term" value="C:plasma membrane"/>
    <property type="evidence" value="ECO:0007669"/>
    <property type="project" value="UniProtKB-SubCell"/>
</dbReference>
<evidence type="ECO:0000256" key="7">
    <source>
        <dbReference type="ARBA" id="ARBA00023136"/>
    </source>
</evidence>
<comment type="caution">
    <text evidence="11">The sequence shown here is derived from an EMBL/GenBank/DDBJ whole genome shotgun (WGS) entry which is preliminary data.</text>
</comment>
<keyword evidence="11" id="KW-0966">Cell projection</keyword>
<comment type="function">
    <text evidence="1 10">Role in flagellar biosynthesis.</text>
</comment>
<comment type="similarity">
    <text evidence="2 10">Belongs to the FliR/MopE/SpaR family.</text>
</comment>
<keyword evidence="4 10" id="KW-1003">Cell membrane</keyword>
<evidence type="ECO:0000256" key="2">
    <source>
        <dbReference type="ARBA" id="ARBA00009772"/>
    </source>
</evidence>
<keyword evidence="8 10" id="KW-0975">Bacterial flagellum</keyword>
<dbReference type="PRINTS" id="PR00953">
    <property type="entry name" value="TYPE3IMRPROT"/>
</dbReference>
<dbReference type="GO" id="GO:0006605">
    <property type="term" value="P:protein targeting"/>
    <property type="evidence" value="ECO:0007669"/>
    <property type="project" value="UniProtKB-UniRule"/>
</dbReference>
<dbReference type="Pfam" id="PF01311">
    <property type="entry name" value="Bac_export_1"/>
    <property type="match status" value="1"/>
</dbReference>
<dbReference type="AlphaFoldDB" id="A0A6N6VH93"/>
<keyword evidence="5 10" id="KW-0812">Transmembrane</keyword>
<keyword evidence="12" id="KW-1185">Reference proteome</keyword>
<evidence type="ECO:0000313" key="12">
    <source>
        <dbReference type="Proteomes" id="UP000468901"/>
    </source>
</evidence>
<evidence type="ECO:0000256" key="5">
    <source>
        <dbReference type="ARBA" id="ARBA00022692"/>
    </source>
</evidence>
<proteinExistence type="inferred from homology"/>